<evidence type="ECO:0000313" key="2">
    <source>
        <dbReference type="EMBL" id="PWA45028.1"/>
    </source>
</evidence>
<proteinExistence type="predicted"/>
<feature type="compositionally biased region" description="Polar residues" evidence="1">
    <location>
        <begin position="422"/>
        <end position="432"/>
    </location>
</feature>
<dbReference type="PANTHER" id="PTHR45786:SF74">
    <property type="entry name" value="ATP-DEPENDENT DNA HELICASE"/>
    <property type="match status" value="1"/>
</dbReference>
<dbReference type="PANTHER" id="PTHR45786">
    <property type="entry name" value="DNA BINDING PROTEIN-LIKE"/>
    <property type="match status" value="1"/>
</dbReference>
<comment type="caution">
    <text evidence="2">The sequence shown here is derived from an EMBL/GenBank/DDBJ whole genome shotgun (WGS) entry which is preliminary data.</text>
</comment>
<accession>A0A2U1L7Q0</accession>
<feature type="compositionally biased region" description="Polar residues" evidence="1">
    <location>
        <begin position="443"/>
        <end position="457"/>
    </location>
</feature>
<feature type="compositionally biased region" description="Basic and acidic residues" evidence="1">
    <location>
        <begin position="405"/>
        <end position="421"/>
    </location>
</feature>
<feature type="region of interest" description="Disordered" evidence="1">
    <location>
        <begin position="489"/>
        <end position="513"/>
    </location>
</feature>
<dbReference type="EMBL" id="PKPP01010980">
    <property type="protein sequence ID" value="PWA45028.1"/>
    <property type="molecule type" value="Genomic_DNA"/>
</dbReference>
<evidence type="ECO:0000313" key="3">
    <source>
        <dbReference type="Proteomes" id="UP000245207"/>
    </source>
</evidence>
<evidence type="ECO:0008006" key="4">
    <source>
        <dbReference type="Google" id="ProtNLM"/>
    </source>
</evidence>
<feature type="region of interest" description="Disordered" evidence="1">
    <location>
        <begin position="366"/>
        <end position="473"/>
    </location>
</feature>
<dbReference type="AlphaFoldDB" id="A0A2U1L7Q0"/>
<name>A0A2U1L7Q0_ARTAN</name>
<keyword evidence="3" id="KW-1185">Reference proteome</keyword>
<feature type="region of interest" description="Disordered" evidence="1">
    <location>
        <begin position="52"/>
        <end position="145"/>
    </location>
</feature>
<feature type="compositionally biased region" description="Low complexity" evidence="1">
    <location>
        <begin position="114"/>
        <end position="125"/>
    </location>
</feature>
<gene>
    <name evidence="2" type="ORF">CTI12_AA517190</name>
</gene>
<dbReference type="Proteomes" id="UP000245207">
    <property type="component" value="Unassembled WGS sequence"/>
</dbReference>
<feature type="compositionally biased region" description="Polar residues" evidence="1">
    <location>
        <begin position="62"/>
        <end position="86"/>
    </location>
</feature>
<evidence type="ECO:0000256" key="1">
    <source>
        <dbReference type="SAM" id="MobiDB-lite"/>
    </source>
</evidence>
<sequence>MERLFFRFLAIFLPGVAFYLHRLWVGSPTSDGRCLQQPRKRGWPRKEIVTKETANCDMPGANVQSHNSHTESQTENQQLSLHQCKQAQKRNRDPEQFSRRRIRQRSLEAHVHTTGEPPTTETETTCVHTNGQPDAPQTGDYTNRRSRRTKRHGILMQNFQYSSQSHVNTIEEGSSSCTPQGTFPVYDDLGDCSERCPYCGAAFWFGERLMGNGLQSGPPQYRLCCGGATQNNKRQVAEHDVPEFKVRLYSGDRPRGYELPASQTLGAIVFYSGPESESNYDVILEYRNGVVKRVSKIHKLYMSLQFPLIFIYGQPGYHTKLMLRTADPNDEPKREKAIVCPKNETADTINSQVLSMVHEASAAPLALTDKDSTEENKERQDEAHTTATLLSPPSEKASAAPLALTDKDSTEENKERQDEAHTTATLLSPPSESTKETKLPENDLQQPNNPLLHNEASSALPGTPMEFIQQETLPPPLKEKAIQESKVKTVKRPLFQQQPAESKKQKGIHHIFN</sequence>
<feature type="compositionally biased region" description="Basic and acidic residues" evidence="1">
    <location>
        <begin position="368"/>
        <end position="384"/>
    </location>
</feature>
<protein>
    <recommendedName>
        <fullName evidence="4">DNA helicase Pif1-like protein</fullName>
    </recommendedName>
</protein>
<organism evidence="2 3">
    <name type="scientific">Artemisia annua</name>
    <name type="common">Sweet wormwood</name>
    <dbReference type="NCBI Taxonomy" id="35608"/>
    <lineage>
        <taxon>Eukaryota</taxon>
        <taxon>Viridiplantae</taxon>
        <taxon>Streptophyta</taxon>
        <taxon>Embryophyta</taxon>
        <taxon>Tracheophyta</taxon>
        <taxon>Spermatophyta</taxon>
        <taxon>Magnoliopsida</taxon>
        <taxon>eudicotyledons</taxon>
        <taxon>Gunneridae</taxon>
        <taxon>Pentapetalae</taxon>
        <taxon>asterids</taxon>
        <taxon>campanulids</taxon>
        <taxon>Asterales</taxon>
        <taxon>Asteraceae</taxon>
        <taxon>Asteroideae</taxon>
        <taxon>Anthemideae</taxon>
        <taxon>Artemisiinae</taxon>
        <taxon>Artemisia</taxon>
    </lineage>
</organism>
<reference evidence="2 3" key="1">
    <citation type="journal article" date="2018" name="Mol. Plant">
        <title>The genome of Artemisia annua provides insight into the evolution of Asteraceae family and artemisinin biosynthesis.</title>
        <authorList>
            <person name="Shen Q."/>
            <person name="Zhang L."/>
            <person name="Liao Z."/>
            <person name="Wang S."/>
            <person name="Yan T."/>
            <person name="Shi P."/>
            <person name="Liu M."/>
            <person name="Fu X."/>
            <person name="Pan Q."/>
            <person name="Wang Y."/>
            <person name="Lv Z."/>
            <person name="Lu X."/>
            <person name="Zhang F."/>
            <person name="Jiang W."/>
            <person name="Ma Y."/>
            <person name="Chen M."/>
            <person name="Hao X."/>
            <person name="Li L."/>
            <person name="Tang Y."/>
            <person name="Lv G."/>
            <person name="Zhou Y."/>
            <person name="Sun X."/>
            <person name="Brodelius P.E."/>
            <person name="Rose J.K.C."/>
            <person name="Tang K."/>
        </authorList>
    </citation>
    <scope>NUCLEOTIDE SEQUENCE [LARGE SCALE GENOMIC DNA]</scope>
    <source>
        <strain evidence="3">cv. Huhao1</strain>
        <tissue evidence="2">Leaf</tissue>
    </source>
</reference>